<keyword evidence="1" id="KW-0472">Membrane</keyword>
<reference evidence="3 4" key="1">
    <citation type="submission" date="2018-06" db="EMBL/GenBank/DDBJ databases">
        <title>Complete Genome Sequence of the Microcystin-Degrading Bacterium Sphingosinicella microcystinivorans Strain B-9.</title>
        <authorList>
            <person name="Jin H."/>
            <person name="Nishizawa T."/>
            <person name="Guo Y."/>
            <person name="Nishizawa A."/>
            <person name="Park H."/>
            <person name="Kato H."/>
            <person name="Tsuji K."/>
            <person name="Harada K."/>
        </authorList>
    </citation>
    <scope>NUCLEOTIDE SEQUENCE [LARGE SCALE GENOMIC DNA]</scope>
    <source>
        <strain evidence="3 4">B9</strain>
    </source>
</reference>
<dbReference type="SUPFAM" id="SSF56601">
    <property type="entry name" value="beta-lactamase/transpeptidase-like"/>
    <property type="match status" value="1"/>
</dbReference>
<evidence type="ECO:0000256" key="1">
    <source>
        <dbReference type="SAM" id="Phobius"/>
    </source>
</evidence>
<evidence type="ECO:0000313" key="4">
    <source>
        <dbReference type="Proteomes" id="UP000275727"/>
    </source>
</evidence>
<dbReference type="AlphaFoldDB" id="A0AAD1G143"/>
<protein>
    <recommendedName>
        <fullName evidence="2">Beta-lactamase-related domain-containing protein</fullName>
    </recommendedName>
</protein>
<feature type="domain" description="Beta-lactamase-related" evidence="2">
    <location>
        <begin position="57"/>
        <end position="377"/>
    </location>
</feature>
<dbReference type="Proteomes" id="UP000275727">
    <property type="component" value="Chromosome"/>
</dbReference>
<dbReference type="InterPro" id="IPR001466">
    <property type="entry name" value="Beta-lactam-related"/>
</dbReference>
<keyword evidence="1" id="KW-1133">Transmembrane helix</keyword>
<evidence type="ECO:0000313" key="3">
    <source>
        <dbReference type="EMBL" id="BBE34408.1"/>
    </source>
</evidence>
<feature type="transmembrane region" description="Helical" evidence="1">
    <location>
        <begin position="542"/>
        <end position="563"/>
    </location>
</feature>
<dbReference type="InterPro" id="IPR012338">
    <property type="entry name" value="Beta-lactam/transpept-like"/>
</dbReference>
<feature type="transmembrane region" description="Helical" evidence="1">
    <location>
        <begin position="654"/>
        <end position="678"/>
    </location>
</feature>
<feature type="transmembrane region" description="Helical" evidence="1">
    <location>
        <begin position="575"/>
        <end position="596"/>
    </location>
</feature>
<dbReference type="KEGG" id="smic:SmB9_20660"/>
<dbReference type="EMBL" id="AP018711">
    <property type="protein sequence ID" value="BBE34408.1"/>
    <property type="molecule type" value="Genomic_DNA"/>
</dbReference>
<accession>A0AAD1G143</accession>
<dbReference type="Pfam" id="PF00144">
    <property type="entry name" value="Beta-lactamase"/>
    <property type="match status" value="1"/>
</dbReference>
<feature type="transmembrane region" description="Helical" evidence="1">
    <location>
        <begin position="616"/>
        <end position="642"/>
    </location>
</feature>
<organism evidence="3 4">
    <name type="scientific">Sphingosinicella microcystinivorans</name>
    <dbReference type="NCBI Taxonomy" id="335406"/>
    <lineage>
        <taxon>Bacteria</taxon>
        <taxon>Pseudomonadati</taxon>
        <taxon>Pseudomonadota</taxon>
        <taxon>Alphaproteobacteria</taxon>
        <taxon>Sphingomonadales</taxon>
        <taxon>Sphingosinicellaceae</taxon>
        <taxon>Sphingosinicella</taxon>
    </lineage>
</organism>
<dbReference type="PANTHER" id="PTHR46825">
    <property type="entry name" value="D-ALANYL-D-ALANINE-CARBOXYPEPTIDASE/ENDOPEPTIDASE AMPH"/>
    <property type="match status" value="1"/>
</dbReference>
<keyword evidence="1" id="KW-0812">Transmembrane</keyword>
<dbReference type="InterPro" id="IPR050491">
    <property type="entry name" value="AmpC-like"/>
</dbReference>
<evidence type="ECO:0000259" key="2">
    <source>
        <dbReference type="Pfam" id="PF00144"/>
    </source>
</evidence>
<dbReference type="Gene3D" id="3.40.710.10">
    <property type="entry name" value="DD-peptidase/beta-lactamase superfamily"/>
    <property type="match status" value="1"/>
</dbReference>
<name>A0AAD1G143_SPHMI</name>
<proteinExistence type="predicted"/>
<sequence>MNNNSLNVNSLKVQDGSAVQMRVLKWLACLVGLLAAPALAEPVQVQPQTRPLEAWADSLFHPALKTHRFTGAEIVVVEKGAVTFAKGYGLADPATGRAMDPAATEVRIGSTTKVITATAIAQLHEKGLIRSLDDPANQYLKRVKLPDWKGRPVTIWHLLTHRAGFEDKAFGLGTDRAIAHPVSADVIARAMPKLVREPGTWSVYSNFGTAVLGLIVEDVSGQPIDRYFKEHIFAPLGMERSYLNLALSPSPAHARPYAMFPNGERQAIGFVPMNPFIAPAGGVSTTGLDMARFMIAQIEGANGKPSILSAEGFRRMQTRQVANHPATTGFGMVFIEGMWNGAHVVEHGGGWPGFQTVMVLVPERGIGVFASIVGEGPVVDLTEQLRSLVDKTRLAPNPANPVEPVLNSAFVREAALTRFLGAYRPTEAPVTRPVSDFAGTYCRQRRSYSTVEAAFDFLGAGYAVITAAAGADGTLAIRGVPGYRQVAPGVFFNPEAAPQALGDPNTSALFAFTASNDTATGMVPLLSVDAWERCSDTWNPRVAGMMLPVLLLVAFTGILCLFWPGSGRAERLSRWLPLLQLGTMIALPLVLLGFYAADDGIMYHVLEAQPGRFIGLAITGNLGALVAVLTIAAAVAAWLRGWWGEGRRAVFRRVHFSLIAIAAAGILAFLASLNLVGWNLP</sequence>
<dbReference type="PANTHER" id="PTHR46825:SF9">
    <property type="entry name" value="BETA-LACTAMASE-RELATED DOMAIN-CONTAINING PROTEIN"/>
    <property type="match status" value="1"/>
</dbReference>
<gene>
    <name evidence="3" type="ORF">SmB9_20660</name>
</gene>